<evidence type="ECO:0000256" key="2">
    <source>
        <dbReference type="ARBA" id="ARBA00022801"/>
    </source>
</evidence>
<protein>
    <recommendedName>
        <fullName evidence="9">Beta-fructofuranosidase</fullName>
    </recommendedName>
</protein>
<evidence type="ECO:0000256" key="4">
    <source>
        <dbReference type="RuleBase" id="RU362110"/>
    </source>
</evidence>
<reference evidence="7" key="1">
    <citation type="submission" date="2022-04" db="EMBL/GenBank/DDBJ databases">
        <title>Carnegiea gigantea Genome sequencing and assembly v2.</title>
        <authorList>
            <person name="Copetti D."/>
            <person name="Sanderson M.J."/>
            <person name="Burquez A."/>
            <person name="Wojciechowski M.F."/>
        </authorList>
    </citation>
    <scope>NUCLEOTIDE SEQUENCE</scope>
    <source>
        <strain evidence="7">SGP5-SGP5p</strain>
        <tissue evidence="7">Aerial part</tissue>
    </source>
</reference>
<evidence type="ECO:0000259" key="6">
    <source>
        <dbReference type="Pfam" id="PF08244"/>
    </source>
</evidence>
<dbReference type="GO" id="GO:0004553">
    <property type="term" value="F:hydrolase activity, hydrolyzing O-glycosyl compounds"/>
    <property type="evidence" value="ECO:0007669"/>
    <property type="project" value="InterPro"/>
</dbReference>
<comment type="similarity">
    <text evidence="1 4">Belongs to the glycosyl hydrolase 32 family.</text>
</comment>
<evidence type="ECO:0008006" key="9">
    <source>
        <dbReference type="Google" id="ProtNLM"/>
    </source>
</evidence>
<keyword evidence="2 4" id="KW-0378">Hydrolase</keyword>
<dbReference type="EMBL" id="JAKOGI010001334">
    <property type="protein sequence ID" value="KAJ8426208.1"/>
    <property type="molecule type" value="Genomic_DNA"/>
</dbReference>
<name>A0A9Q1GU89_9CARY</name>
<accession>A0A9Q1GU89</accession>
<dbReference type="AlphaFoldDB" id="A0A9Q1GU89"/>
<dbReference type="Pfam" id="PF08244">
    <property type="entry name" value="Glyco_hydro_32C"/>
    <property type="match status" value="1"/>
</dbReference>
<dbReference type="Gene3D" id="2.60.120.560">
    <property type="entry name" value="Exo-inulinase, domain 1"/>
    <property type="match status" value="1"/>
</dbReference>
<dbReference type="InterPro" id="IPR023296">
    <property type="entry name" value="Glyco_hydro_beta-prop_sf"/>
</dbReference>
<dbReference type="FunFam" id="2.115.10.20:FF:000001">
    <property type="entry name" value="Beta-fructofuranosidase, insoluble isoenzyme CWINV1"/>
    <property type="match status" value="1"/>
</dbReference>
<dbReference type="OrthoDB" id="202537at2759"/>
<evidence type="ECO:0000259" key="5">
    <source>
        <dbReference type="Pfam" id="PF00251"/>
    </source>
</evidence>
<dbReference type="FunFam" id="2.60.120.560:FF:000002">
    <property type="entry name" value="Beta-fructofuranosidase, insoluble isoenzyme CWINV1"/>
    <property type="match status" value="1"/>
</dbReference>
<dbReference type="Proteomes" id="UP001153076">
    <property type="component" value="Unassembled WGS sequence"/>
</dbReference>
<organism evidence="7 8">
    <name type="scientific">Carnegiea gigantea</name>
    <dbReference type="NCBI Taxonomy" id="171969"/>
    <lineage>
        <taxon>Eukaryota</taxon>
        <taxon>Viridiplantae</taxon>
        <taxon>Streptophyta</taxon>
        <taxon>Embryophyta</taxon>
        <taxon>Tracheophyta</taxon>
        <taxon>Spermatophyta</taxon>
        <taxon>Magnoliopsida</taxon>
        <taxon>eudicotyledons</taxon>
        <taxon>Gunneridae</taxon>
        <taxon>Pentapetalae</taxon>
        <taxon>Caryophyllales</taxon>
        <taxon>Cactineae</taxon>
        <taxon>Cactaceae</taxon>
        <taxon>Cactoideae</taxon>
        <taxon>Echinocereeae</taxon>
        <taxon>Carnegiea</taxon>
    </lineage>
</organism>
<evidence type="ECO:0000256" key="1">
    <source>
        <dbReference type="ARBA" id="ARBA00009902"/>
    </source>
</evidence>
<comment type="caution">
    <text evidence="7">The sequence shown here is derived from an EMBL/GenBank/DDBJ whole genome shotgun (WGS) entry which is preliminary data.</text>
</comment>
<dbReference type="SUPFAM" id="SSF49899">
    <property type="entry name" value="Concanavalin A-like lectins/glucanases"/>
    <property type="match status" value="1"/>
</dbReference>
<evidence type="ECO:0000313" key="7">
    <source>
        <dbReference type="EMBL" id="KAJ8426208.1"/>
    </source>
</evidence>
<dbReference type="GO" id="GO:0005975">
    <property type="term" value="P:carbohydrate metabolic process"/>
    <property type="evidence" value="ECO:0007669"/>
    <property type="project" value="InterPro"/>
</dbReference>
<dbReference type="SMART" id="SM00640">
    <property type="entry name" value="Glyco_32"/>
    <property type="match status" value="1"/>
</dbReference>
<keyword evidence="8" id="KW-1185">Reference proteome</keyword>
<sequence>MIKSHHNHHHPKIKFIIKIVFGFLICLNNKVENVEASHKVYPRELQSVEASRPVNPRHRTAFHFQPPSHWINGPMYYKGLYHLFYQYNPKGSIWGNIVWGHSVSTDLINWKVLKPAIHKSKPFDKNGAWSGSATILHNRPVILYTGLDAQNKQVQNIAFPANESDPLLQDWVKPDYNPIITASSGMNATAFRDPTTAWWSNGHWKIVVGGRKRARGIGYLYRSRDFKKWYRAKHPLHSAPKTGMWECPDFFPVLVRGQNGLDTYMTGENVKYVFKVSLDVTRFEYYTIGTYDPHKDRYYPDKGSFDGWDGLRYDYGNFYASKSFFDPKKGRRILWGWVNESSTILEDILKGWSGIQGLPRAVWLDRNGKQLIQWPVEEVETLRDHKVQLSSLNLSTGTLVEVKGITPAQLQGPKIREKKRDEGGLILQVSLDVKMQADVVVTFTIPSLEQAEAFDSNWTNPQQLCAEKGSTVAGGVGPFGLLTLASANMEEYTPVFYRVFKAPDKYVVLMCSDAKSSSLDPQTYKPSFASFVDADLSDKKLSLRTLIDHSVVESFGEGGKTCITSRVYPTLAVMENAHLHVFNVGTQTVIVDDLNAYSMKKPLKMNN</sequence>
<keyword evidence="3 4" id="KW-0326">Glycosidase</keyword>
<proteinExistence type="inferred from homology"/>
<dbReference type="SUPFAM" id="SSF75005">
    <property type="entry name" value="Arabinanase/levansucrase/invertase"/>
    <property type="match status" value="1"/>
</dbReference>
<dbReference type="InterPro" id="IPR013189">
    <property type="entry name" value="Glyco_hydro_32_C"/>
</dbReference>
<dbReference type="InterPro" id="IPR013320">
    <property type="entry name" value="ConA-like_dom_sf"/>
</dbReference>
<dbReference type="CDD" id="cd18624">
    <property type="entry name" value="GH32_Fruct1-like"/>
    <property type="match status" value="1"/>
</dbReference>
<dbReference type="InterPro" id="IPR001362">
    <property type="entry name" value="Glyco_hydro_32"/>
</dbReference>
<evidence type="ECO:0000256" key="3">
    <source>
        <dbReference type="ARBA" id="ARBA00023295"/>
    </source>
</evidence>
<dbReference type="PANTHER" id="PTHR31953">
    <property type="entry name" value="BETA-FRUCTOFURANOSIDASE, INSOLUBLE ISOENZYME CWINV1-RELATED"/>
    <property type="match status" value="1"/>
</dbReference>
<feature type="domain" description="Glycosyl hydrolase family 32 N-terminal" evidence="5">
    <location>
        <begin position="63"/>
        <end position="375"/>
    </location>
</feature>
<dbReference type="Gene3D" id="2.115.10.20">
    <property type="entry name" value="Glycosyl hydrolase domain, family 43"/>
    <property type="match status" value="1"/>
</dbReference>
<evidence type="ECO:0000313" key="8">
    <source>
        <dbReference type="Proteomes" id="UP001153076"/>
    </source>
</evidence>
<dbReference type="InterPro" id="IPR050551">
    <property type="entry name" value="Fructan_Metab_Enzymes"/>
</dbReference>
<feature type="domain" description="Glycosyl hydrolase family 32 C-terminal" evidence="6">
    <location>
        <begin position="435"/>
        <end position="597"/>
    </location>
</feature>
<dbReference type="InterPro" id="IPR013148">
    <property type="entry name" value="Glyco_hydro_32_N"/>
</dbReference>
<gene>
    <name evidence="7" type="ORF">Cgig2_028298</name>
</gene>
<dbReference type="Pfam" id="PF00251">
    <property type="entry name" value="Glyco_hydro_32N"/>
    <property type="match status" value="1"/>
</dbReference>